<dbReference type="Proteomes" id="UP000001918">
    <property type="component" value="Chromosome"/>
</dbReference>
<dbReference type="InterPro" id="IPR028081">
    <property type="entry name" value="Leu-bd"/>
</dbReference>
<dbReference type="PANTHER" id="PTHR47235">
    <property type="entry name" value="BLR6548 PROTEIN"/>
    <property type="match status" value="1"/>
</dbReference>
<accession>D1AB85</accession>
<evidence type="ECO:0000259" key="5">
    <source>
        <dbReference type="Pfam" id="PF13458"/>
    </source>
</evidence>
<dbReference type="HOGENOM" id="CLU_578559_0_0_11"/>
<evidence type="ECO:0000313" key="6">
    <source>
        <dbReference type="EMBL" id="ACY99028.1"/>
    </source>
</evidence>
<name>D1AB85_THECD</name>
<comment type="similarity">
    <text evidence="1">Belongs to the leucine-binding protein family.</text>
</comment>
<reference evidence="6 7" key="1">
    <citation type="journal article" date="2011" name="Stand. Genomic Sci.">
        <title>Complete genome sequence of Thermomonospora curvata type strain (B9).</title>
        <authorList>
            <person name="Chertkov O."/>
            <person name="Sikorski J."/>
            <person name="Nolan M."/>
            <person name="Lapidus A."/>
            <person name="Lucas S."/>
            <person name="Del Rio T.G."/>
            <person name="Tice H."/>
            <person name="Cheng J.F."/>
            <person name="Goodwin L."/>
            <person name="Pitluck S."/>
            <person name="Liolios K."/>
            <person name="Ivanova N."/>
            <person name="Mavromatis K."/>
            <person name="Mikhailova N."/>
            <person name="Ovchinnikova G."/>
            <person name="Pati A."/>
            <person name="Chen A."/>
            <person name="Palaniappan K."/>
            <person name="Djao O.D."/>
            <person name="Land M."/>
            <person name="Hauser L."/>
            <person name="Chang Y.J."/>
            <person name="Jeffries C.D."/>
            <person name="Brettin T."/>
            <person name="Han C."/>
            <person name="Detter J.C."/>
            <person name="Rohde M."/>
            <person name="Goker M."/>
            <person name="Woyke T."/>
            <person name="Bristow J."/>
            <person name="Eisen J.A."/>
            <person name="Markowitz V."/>
            <person name="Hugenholtz P."/>
            <person name="Klenk H.P."/>
            <person name="Kyrpides N.C."/>
        </authorList>
    </citation>
    <scope>NUCLEOTIDE SEQUENCE [LARGE SCALE GENOMIC DNA]</scope>
    <source>
        <strain evidence="7">ATCC 19995 / DSM 43183 / JCM 3096 / KCTC 9072 / NBRC 15933 / NCIMB 10081 / Henssen B9</strain>
    </source>
</reference>
<evidence type="ECO:0000256" key="4">
    <source>
        <dbReference type="SAM" id="SignalP"/>
    </source>
</evidence>
<protein>
    <submittedName>
        <fullName evidence="6">ABC-type branched-chain amino acid transport systems periplasmic component-like protein</fullName>
    </submittedName>
</protein>
<dbReference type="KEGG" id="tcu:Tcur_3490"/>
<feature type="domain" description="Leucine-binding protein" evidence="5">
    <location>
        <begin position="71"/>
        <end position="413"/>
    </location>
</feature>
<sequence length="466" mass="49619">MKVTKFGRLAAGALALAMVTTSCASERSGDDGVSAGGGQSSGGGRYFGTLPSPCGPGDAKGATDQGVTDTTITIGFGDDRGFASAPGLSKEMGDAVKAMIDWCNEQGGINGRKIKGNQYDAAYTNSVKVIQQSCKQDFMLVGQGFAMDEAAEQHRVACKLPTVAGFTVGPNATMGPMKYEAVPYPVDLMNVGGLRIAEKLFPEAKEKADILLSTSPAVTMGTNKVSAAMKKLGYKQLNCGVRLNDAGESSYMPHAEKIKKCGAELLWSSDSPDPGQFSLLESIERVGAKPKYLFEATWYSSLVAQWNKAGTGDNIHIAMIFQPLENADKVPAVKQYMDLVNAQKGKVALLGMQATSSFLLWAQAAKNCGSNLTRQCVINELSKVHEWTGGGLHAPTDPGANKPSSCALMVKLTGTKYEQVYPKTIGEYECSDDIVLETDPKTWGTKLNEDRVATTFLTDDVIKPQS</sequence>
<feature type="chain" id="PRO_5003019668" evidence="4">
    <location>
        <begin position="25"/>
        <end position="466"/>
    </location>
</feature>
<evidence type="ECO:0000313" key="7">
    <source>
        <dbReference type="Proteomes" id="UP000001918"/>
    </source>
</evidence>
<dbReference type="AlphaFoldDB" id="D1AB85"/>
<dbReference type="Gene3D" id="3.40.50.2300">
    <property type="match status" value="2"/>
</dbReference>
<evidence type="ECO:0000256" key="2">
    <source>
        <dbReference type="ARBA" id="ARBA00022729"/>
    </source>
</evidence>
<dbReference type="PANTHER" id="PTHR47235:SF1">
    <property type="entry name" value="BLR6548 PROTEIN"/>
    <property type="match status" value="1"/>
</dbReference>
<organism evidence="6 7">
    <name type="scientific">Thermomonospora curvata (strain ATCC 19995 / DSM 43183 / JCM 3096 / KCTC 9072 / NBRC 15933 / NCIMB 10081 / Henssen B9)</name>
    <dbReference type="NCBI Taxonomy" id="471852"/>
    <lineage>
        <taxon>Bacteria</taxon>
        <taxon>Bacillati</taxon>
        <taxon>Actinomycetota</taxon>
        <taxon>Actinomycetes</taxon>
        <taxon>Streptosporangiales</taxon>
        <taxon>Thermomonosporaceae</taxon>
        <taxon>Thermomonospora</taxon>
    </lineage>
</organism>
<proteinExistence type="inferred from homology"/>
<gene>
    <name evidence="6" type="ordered locus">Tcur_3490</name>
</gene>
<dbReference type="RefSeq" id="WP_012853812.1">
    <property type="nucleotide sequence ID" value="NC_013510.1"/>
</dbReference>
<dbReference type="InterPro" id="IPR028082">
    <property type="entry name" value="Peripla_BP_I"/>
</dbReference>
<keyword evidence="7" id="KW-1185">Reference proteome</keyword>
<feature type="signal peptide" evidence="4">
    <location>
        <begin position="1"/>
        <end position="24"/>
    </location>
</feature>
<feature type="compositionally biased region" description="Gly residues" evidence="3">
    <location>
        <begin position="34"/>
        <end position="46"/>
    </location>
</feature>
<dbReference type="STRING" id="471852.Tcur_3490"/>
<dbReference type="SUPFAM" id="SSF53822">
    <property type="entry name" value="Periplasmic binding protein-like I"/>
    <property type="match status" value="1"/>
</dbReference>
<evidence type="ECO:0000256" key="1">
    <source>
        <dbReference type="ARBA" id="ARBA00010062"/>
    </source>
</evidence>
<dbReference type="eggNOG" id="COG0683">
    <property type="taxonomic scope" value="Bacteria"/>
</dbReference>
<evidence type="ECO:0000256" key="3">
    <source>
        <dbReference type="SAM" id="MobiDB-lite"/>
    </source>
</evidence>
<dbReference type="EMBL" id="CP001738">
    <property type="protein sequence ID" value="ACY99028.1"/>
    <property type="molecule type" value="Genomic_DNA"/>
</dbReference>
<keyword evidence="2 4" id="KW-0732">Signal</keyword>
<feature type="region of interest" description="Disordered" evidence="3">
    <location>
        <begin position="25"/>
        <end position="47"/>
    </location>
</feature>
<dbReference type="OrthoDB" id="4365763at2"/>
<dbReference type="PROSITE" id="PS51257">
    <property type="entry name" value="PROKAR_LIPOPROTEIN"/>
    <property type="match status" value="1"/>
</dbReference>
<dbReference type="Pfam" id="PF13458">
    <property type="entry name" value="Peripla_BP_6"/>
    <property type="match status" value="1"/>
</dbReference>